<gene>
    <name evidence="2" type="ORF">QBC40DRAFT_294245</name>
</gene>
<protein>
    <submittedName>
        <fullName evidence="2">Uncharacterized protein</fullName>
    </submittedName>
</protein>
<evidence type="ECO:0000313" key="2">
    <source>
        <dbReference type="EMBL" id="KAK4202866.1"/>
    </source>
</evidence>
<reference evidence="2" key="2">
    <citation type="submission" date="2023-05" db="EMBL/GenBank/DDBJ databases">
        <authorList>
            <consortium name="Lawrence Berkeley National Laboratory"/>
            <person name="Steindorff A."/>
            <person name="Hensen N."/>
            <person name="Bonometti L."/>
            <person name="Westerberg I."/>
            <person name="Brannstrom I.O."/>
            <person name="Guillou S."/>
            <person name="Cros-Aarteil S."/>
            <person name="Calhoun S."/>
            <person name="Haridas S."/>
            <person name="Kuo A."/>
            <person name="Mondo S."/>
            <person name="Pangilinan J."/>
            <person name="Riley R."/>
            <person name="Labutti K."/>
            <person name="Andreopoulos B."/>
            <person name="Lipzen A."/>
            <person name="Chen C."/>
            <person name="Yanf M."/>
            <person name="Daum C."/>
            <person name="Ng V."/>
            <person name="Clum A."/>
            <person name="Ohm R."/>
            <person name="Martin F."/>
            <person name="Silar P."/>
            <person name="Natvig D."/>
            <person name="Lalanne C."/>
            <person name="Gautier V."/>
            <person name="Ament-Velasquez S.L."/>
            <person name="Kruys A."/>
            <person name="Hutchinson M.I."/>
            <person name="Powell A.J."/>
            <person name="Barry K."/>
            <person name="Miller A.N."/>
            <person name="Grigoriev I.V."/>
            <person name="Debuchy R."/>
            <person name="Gladieux P."/>
            <person name="Thoren M.H."/>
            <person name="Johannesson H."/>
        </authorList>
    </citation>
    <scope>NUCLEOTIDE SEQUENCE</scope>
    <source>
        <strain evidence="2">CBS 315.58</strain>
    </source>
</reference>
<keyword evidence="3" id="KW-1185">Reference proteome</keyword>
<evidence type="ECO:0000256" key="1">
    <source>
        <dbReference type="SAM" id="MobiDB-lite"/>
    </source>
</evidence>
<dbReference type="Proteomes" id="UP001303160">
    <property type="component" value="Unassembled WGS sequence"/>
</dbReference>
<dbReference type="AlphaFoldDB" id="A0AAN7AVM1"/>
<dbReference type="EMBL" id="MU863893">
    <property type="protein sequence ID" value="KAK4202866.1"/>
    <property type="molecule type" value="Genomic_DNA"/>
</dbReference>
<evidence type="ECO:0000313" key="3">
    <source>
        <dbReference type="Proteomes" id="UP001303160"/>
    </source>
</evidence>
<feature type="compositionally biased region" description="Basic and acidic residues" evidence="1">
    <location>
        <begin position="263"/>
        <end position="273"/>
    </location>
</feature>
<name>A0AAN7AVM1_9PEZI</name>
<accession>A0AAN7AVM1</accession>
<feature type="compositionally biased region" description="Low complexity" evidence="1">
    <location>
        <begin position="166"/>
        <end position="180"/>
    </location>
</feature>
<comment type="caution">
    <text evidence="2">The sequence shown here is derived from an EMBL/GenBank/DDBJ whole genome shotgun (WGS) entry which is preliminary data.</text>
</comment>
<proteinExistence type="predicted"/>
<feature type="region of interest" description="Disordered" evidence="1">
    <location>
        <begin position="162"/>
        <end position="308"/>
    </location>
</feature>
<sequence>MNNHTPPGAYRGPGIIPDVASPAHQSFNDIMVDVERVALCDVFLGGLHFESHQELGLALDRTSRDMASALYRRGYLPHQVCVEAFRLLAFENLFRERDVPFDWANQTAEYLKNPSGRTASIQYGFMYRSLQTAQHKPESSRNVGHDSQTVFEASRLDSALPSDIYSASPSRVSSGRVGRAPDLEPETPTKVPSVPRLSPVRKNWDEYSSASPLPLPKGYQDKASRDREEPKTPSRAKNSKKNWDEYSTDSPLPLPEDYQVTASRDREEPELHSRATKNWADYSSGSPFSPPPAESYRNRARRGRNVSPVRRSSWGDYSSFGSLPPLPREFRRRRFVSPVPSITHSYGSISRAGSEWAFSPEQATMVDQLSRSYRHPGRYPTLGAQRAMFLFFDRTIGIHHQDPRLGPWEVLIPPRLFCDWFYGKDGQKLRSVVNFDTGPFLYHPDVKIWIRFYRDSETGSVTFVKLCLGPSSVNSAWQSNDPRRTYILLTREVNALRDCFLALKINILEGGKYNLVDVFGRDNQVRFFYRPGSLLDRMDLAFPSRNRPAIERAG</sequence>
<organism evidence="2 3">
    <name type="scientific">Triangularia verruculosa</name>
    <dbReference type="NCBI Taxonomy" id="2587418"/>
    <lineage>
        <taxon>Eukaryota</taxon>
        <taxon>Fungi</taxon>
        <taxon>Dikarya</taxon>
        <taxon>Ascomycota</taxon>
        <taxon>Pezizomycotina</taxon>
        <taxon>Sordariomycetes</taxon>
        <taxon>Sordariomycetidae</taxon>
        <taxon>Sordariales</taxon>
        <taxon>Podosporaceae</taxon>
        <taxon>Triangularia</taxon>
    </lineage>
</organism>
<feature type="compositionally biased region" description="Basic and acidic residues" evidence="1">
    <location>
        <begin position="219"/>
        <end position="232"/>
    </location>
</feature>
<reference evidence="2" key="1">
    <citation type="journal article" date="2023" name="Mol. Phylogenet. Evol.">
        <title>Genome-scale phylogeny and comparative genomics of the fungal order Sordariales.</title>
        <authorList>
            <person name="Hensen N."/>
            <person name="Bonometti L."/>
            <person name="Westerberg I."/>
            <person name="Brannstrom I.O."/>
            <person name="Guillou S."/>
            <person name="Cros-Aarteil S."/>
            <person name="Calhoun S."/>
            <person name="Haridas S."/>
            <person name="Kuo A."/>
            <person name="Mondo S."/>
            <person name="Pangilinan J."/>
            <person name="Riley R."/>
            <person name="LaButti K."/>
            <person name="Andreopoulos B."/>
            <person name="Lipzen A."/>
            <person name="Chen C."/>
            <person name="Yan M."/>
            <person name="Daum C."/>
            <person name="Ng V."/>
            <person name="Clum A."/>
            <person name="Steindorff A."/>
            <person name="Ohm R.A."/>
            <person name="Martin F."/>
            <person name="Silar P."/>
            <person name="Natvig D.O."/>
            <person name="Lalanne C."/>
            <person name="Gautier V."/>
            <person name="Ament-Velasquez S.L."/>
            <person name="Kruys A."/>
            <person name="Hutchinson M.I."/>
            <person name="Powell A.J."/>
            <person name="Barry K."/>
            <person name="Miller A.N."/>
            <person name="Grigoriev I.V."/>
            <person name="Debuchy R."/>
            <person name="Gladieux P."/>
            <person name="Hiltunen Thoren M."/>
            <person name="Johannesson H."/>
        </authorList>
    </citation>
    <scope>NUCLEOTIDE SEQUENCE</scope>
    <source>
        <strain evidence="2">CBS 315.58</strain>
    </source>
</reference>